<feature type="region of interest" description="Disordered" evidence="2">
    <location>
        <begin position="339"/>
        <end position="380"/>
    </location>
</feature>
<feature type="region of interest" description="Disordered" evidence="2">
    <location>
        <begin position="81"/>
        <end position="103"/>
    </location>
</feature>
<dbReference type="AlphaFoldDB" id="A0AAD5TVP4"/>
<keyword evidence="4" id="KW-1185">Reference proteome</keyword>
<evidence type="ECO:0000313" key="3">
    <source>
        <dbReference type="EMBL" id="KAJ3202001.1"/>
    </source>
</evidence>
<feature type="compositionally biased region" description="Acidic residues" evidence="2">
    <location>
        <begin position="537"/>
        <end position="597"/>
    </location>
</feature>
<feature type="compositionally biased region" description="Low complexity" evidence="2">
    <location>
        <begin position="598"/>
        <end position="609"/>
    </location>
</feature>
<keyword evidence="1" id="KW-0175">Coiled coil</keyword>
<feature type="region of interest" description="Disordered" evidence="2">
    <location>
        <begin position="528"/>
        <end position="609"/>
    </location>
</feature>
<proteinExistence type="predicted"/>
<feature type="compositionally biased region" description="Acidic residues" evidence="2">
    <location>
        <begin position="342"/>
        <end position="356"/>
    </location>
</feature>
<name>A0AAD5TVP4_9FUNG</name>
<evidence type="ECO:0000256" key="1">
    <source>
        <dbReference type="SAM" id="Coils"/>
    </source>
</evidence>
<organism evidence="3 4">
    <name type="scientific">Clydaea vesicula</name>
    <dbReference type="NCBI Taxonomy" id="447962"/>
    <lineage>
        <taxon>Eukaryota</taxon>
        <taxon>Fungi</taxon>
        <taxon>Fungi incertae sedis</taxon>
        <taxon>Chytridiomycota</taxon>
        <taxon>Chytridiomycota incertae sedis</taxon>
        <taxon>Chytridiomycetes</taxon>
        <taxon>Lobulomycetales</taxon>
        <taxon>Lobulomycetaceae</taxon>
        <taxon>Clydaea</taxon>
    </lineage>
</organism>
<dbReference type="EMBL" id="JADGJW010001637">
    <property type="protein sequence ID" value="KAJ3202001.1"/>
    <property type="molecule type" value="Genomic_DNA"/>
</dbReference>
<accession>A0AAD5TVP4</accession>
<feature type="compositionally biased region" description="Low complexity" evidence="2">
    <location>
        <begin position="91"/>
        <end position="103"/>
    </location>
</feature>
<evidence type="ECO:0000313" key="4">
    <source>
        <dbReference type="Proteomes" id="UP001211065"/>
    </source>
</evidence>
<dbReference type="Proteomes" id="UP001211065">
    <property type="component" value="Unassembled WGS sequence"/>
</dbReference>
<evidence type="ECO:0000256" key="2">
    <source>
        <dbReference type="SAM" id="MobiDB-lite"/>
    </source>
</evidence>
<gene>
    <name evidence="3" type="ORF">HK099_002025</name>
</gene>
<reference evidence="3" key="1">
    <citation type="submission" date="2020-05" db="EMBL/GenBank/DDBJ databases">
        <title>Phylogenomic resolution of chytrid fungi.</title>
        <authorList>
            <person name="Stajich J.E."/>
            <person name="Amses K."/>
            <person name="Simmons R."/>
            <person name="Seto K."/>
            <person name="Myers J."/>
            <person name="Bonds A."/>
            <person name="Quandt C.A."/>
            <person name="Barry K."/>
            <person name="Liu P."/>
            <person name="Grigoriev I."/>
            <person name="Longcore J.E."/>
            <person name="James T.Y."/>
        </authorList>
    </citation>
    <scope>NUCLEOTIDE SEQUENCE</scope>
    <source>
        <strain evidence="3">JEL0476</strain>
    </source>
</reference>
<comment type="caution">
    <text evidence="3">The sequence shown here is derived from an EMBL/GenBank/DDBJ whole genome shotgun (WGS) entry which is preliminary data.</text>
</comment>
<feature type="coiled-coil region" evidence="1">
    <location>
        <begin position="467"/>
        <end position="494"/>
    </location>
</feature>
<protein>
    <submittedName>
        <fullName evidence="3">Uncharacterized protein</fullName>
    </submittedName>
</protein>
<sequence length="626" mass="72358">MNSPYTQLPTFYTSVINNHLPHNQPYYNPRPISRPPMRPLTNPSLKTISPSFYETVSLATSQIYKYPEETKNNTFNTSINYSKESDVNTDNETIQQQNEGNNEINPTEKIEEKNILAIENNEIHNSNSSISNTLPIDEVKKESTVFSEENLSINLHNNANRQPQAPKKFSDVVTNLSKENIFHHYENFLKSTHDNYLKNKINTRSSAANCKILIHLTKFDSPPRSHGKTFHCYELYCVIRDLGGIYKIPSMAKVAKELGFGALGSRIKEWMSANHILDFIDFLLGGNFYKDRDITPSHLQYAPTSKKISGAVTPVLDSEDDGFETKAVTKENIFMSSINQDTNEDGEKDEEEELTEDRENHSLISTGDEENFSGGENENSLGVEYEKSHHDDDEQGISFFLKEAEEEEEEILNEFKLEMKNFEMEEFDEKRNIKKEEFEEEIDLFNYFLNKKKNLDLETIDLIIKATEKSLKSLKNLRNLKKNLNNNKKRKLSTIFEKKKTDDDEDNNDEDDSDDNNLANKKLKLEHFSDSFSDSGDISEDEEDDFDEEEESNILDEVEMMEEEIPEEEDALSFDSEEDDEEEEKSESESEISENEETTFFKTPQTPQTEIKLQNNFLLTQILQTL</sequence>